<evidence type="ECO:0000256" key="2">
    <source>
        <dbReference type="ARBA" id="ARBA00022729"/>
    </source>
</evidence>
<name>A0A8R7VB88_TRIUA</name>
<evidence type="ECO:0000313" key="5">
    <source>
        <dbReference type="EnsemblPlants" id="TuG1812S0001129100.01.T01.s_cds44896"/>
    </source>
</evidence>
<dbReference type="AlphaFoldDB" id="A0A8R7VB88"/>
<accession>A0A8R7VB88</accession>
<feature type="chain" id="PRO_5035881113" description="Wall-associated receptor kinase galacturonan-binding domain-containing protein" evidence="3">
    <location>
        <begin position="23"/>
        <end position="229"/>
    </location>
</feature>
<sequence length="229" mass="24735">MVPSCWFFRALWLPLVLAVAAAEEQGEACSGSAKMCGNLTISRPFWLTDWEKGRPCGHPDFEVSCVNGSSFLRSSMPFSGGFAVVNISYQEESLHVVDSGKLYLLLDASNSCRVPIWNTSAKLGVSFSVNPGNLSLIVYNCTEEGAAAAVARRDRELVQTGLRCGNESEVLARAGVRYDATGNYSGYALEGCDASIVPVLGSSSGRTNASDYMQLIKDGFLLRWVRPPT</sequence>
<feature type="domain" description="Wall-associated receptor kinase galacturonan-binding" evidence="4">
    <location>
        <begin position="29"/>
        <end position="98"/>
    </location>
</feature>
<reference evidence="6" key="1">
    <citation type="journal article" date="2013" name="Nature">
        <title>Draft genome of the wheat A-genome progenitor Triticum urartu.</title>
        <authorList>
            <person name="Ling H.Q."/>
            <person name="Zhao S."/>
            <person name="Liu D."/>
            <person name="Wang J."/>
            <person name="Sun H."/>
            <person name="Zhang C."/>
            <person name="Fan H."/>
            <person name="Li D."/>
            <person name="Dong L."/>
            <person name="Tao Y."/>
            <person name="Gao C."/>
            <person name="Wu H."/>
            <person name="Li Y."/>
            <person name="Cui Y."/>
            <person name="Guo X."/>
            <person name="Zheng S."/>
            <person name="Wang B."/>
            <person name="Yu K."/>
            <person name="Liang Q."/>
            <person name="Yang W."/>
            <person name="Lou X."/>
            <person name="Chen J."/>
            <person name="Feng M."/>
            <person name="Jian J."/>
            <person name="Zhang X."/>
            <person name="Luo G."/>
            <person name="Jiang Y."/>
            <person name="Liu J."/>
            <person name="Wang Z."/>
            <person name="Sha Y."/>
            <person name="Zhang B."/>
            <person name="Wu H."/>
            <person name="Tang D."/>
            <person name="Shen Q."/>
            <person name="Xue P."/>
            <person name="Zou S."/>
            <person name="Wang X."/>
            <person name="Liu X."/>
            <person name="Wang F."/>
            <person name="Yang Y."/>
            <person name="An X."/>
            <person name="Dong Z."/>
            <person name="Zhang K."/>
            <person name="Zhang X."/>
            <person name="Luo M.C."/>
            <person name="Dvorak J."/>
            <person name="Tong Y."/>
            <person name="Wang J."/>
            <person name="Yang H."/>
            <person name="Li Z."/>
            <person name="Wang D."/>
            <person name="Zhang A."/>
            <person name="Wang J."/>
        </authorList>
    </citation>
    <scope>NUCLEOTIDE SEQUENCE</scope>
    <source>
        <strain evidence="6">cv. G1812</strain>
    </source>
</reference>
<proteinExistence type="predicted"/>
<evidence type="ECO:0000313" key="6">
    <source>
        <dbReference type="Proteomes" id="UP000015106"/>
    </source>
</evidence>
<dbReference type="PANTHER" id="PTHR33138:SF89">
    <property type="entry name" value="WALL-ASSOCIATED RECEPTOR KINASE GALACTURONAN-BINDING DOMAIN-CONTAINING PROTEIN"/>
    <property type="match status" value="1"/>
</dbReference>
<dbReference type="Pfam" id="PF13947">
    <property type="entry name" value="GUB_WAK_bind"/>
    <property type="match status" value="1"/>
</dbReference>
<evidence type="ECO:0000256" key="1">
    <source>
        <dbReference type="ARBA" id="ARBA00004167"/>
    </source>
</evidence>
<dbReference type="GO" id="GO:0030247">
    <property type="term" value="F:polysaccharide binding"/>
    <property type="evidence" value="ECO:0007669"/>
    <property type="project" value="InterPro"/>
</dbReference>
<feature type="signal peptide" evidence="3">
    <location>
        <begin position="1"/>
        <end position="22"/>
    </location>
</feature>
<reference evidence="5" key="2">
    <citation type="submission" date="2022-06" db="UniProtKB">
        <authorList>
            <consortium name="EnsemblPlants"/>
        </authorList>
    </citation>
    <scope>IDENTIFICATION</scope>
</reference>
<dbReference type="Proteomes" id="UP000015106">
    <property type="component" value="Unassembled WGS sequence"/>
</dbReference>
<dbReference type="Gramene" id="TuG1812S0001129100.01.T01">
    <property type="protein sequence ID" value="TuG1812S0001129100.01.T01.s_cds44896"/>
    <property type="gene ID" value="TuG1812S0001129100.01"/>
</dbReference>
<dbReference type="EnsemblPlants" id="TuG1812S0001129100.01.T01">
    <property type="protein sequence ID" value="TuG1812S0001129100.01.T01.s_cds44896"/>
    <property type="gene ID" value="TuG1812S0001129100.01"/>
</dbReference>
<keyword evidence="2 3" id="KW-0732">Signal</keyword>
<evidence type="ECO:0000259" key="4">
    <source>
        <dbReference type="Pfam" id="PF13947"/>
    </source>
</evidence>
<dbReference type="GO" id="GO:0016020">
    <property type="term" value="C:membrane"/>
    <property type="evidence" value="ECO:0007669"/>
    <property type="project" value="UniProtKB-SubCell"/>
</dbReference>
<organism evidence="5 6">
    <name type="scientific">Triticum urartu</name>
    <name type="common">Red wild einkorn</name>
    <name type="synonym">Crithodium urartu</name>
    <dbReference type="NCBI Taxonomy" id="4572"/>
    <lineage>
        <taxon>Eukaryota</taxon>
        <taxon>Viridiplantae</taxon>
        <taxon>Streptophyta</taxon>
        <taxon>Embryophyta</taxon>
        <taxon>Tracheophyta</taxon>
        <taxon>Spermatophyta</taxon>
        <taxon>Magnoliopsida</taxon>
        <taxon>Liliopsida</taxon>
        <taxon>Poales</taxon>
        <taxon>Poaceae</taxon>
        <taxon>BOP clade</taxon>
        <taxon>Pooideae</taxon>
        <taxon>Triticodae</taxon>
        <taxon>Triticeae</taxon>
        <taxon>Triticinae</taxon>
        <taxon>Triticum</taxon>
    </lineage>
</organism>
<dbReference type="InterPro" id="IPR025287">
    <property type="entry name" value="WAK_GUB"/>
</dbReference>
<comment type="subcellular location">
    <subcellularLocation>
        <location evidence="1">Membrane</location>
        <topology evidence="1">Single-pass membrane protein</topology>
    </subcellularLocation>
</comment>
<dbReference type="PANTHER" id="PTHR33138">
    <property type="entry name" value="OS01G0690200 PROTEIN"/>
    <property type="match status" value="1"/>
</dbReference>
<protein>
    <recommendedName>
        <fullName evidence="4">Wall-associated receptor kinase galacturonan-binding domain-containing protein</fullName>
    </recommendedName>
</protein>
<keyword evidence="6" id="KW-1185">Reference proteome</keyword>
<evidence type="ECO:0000256" key="3">
    <source>
        <dbReference type="SAM" id="SignalP"/>
    </source>
</evidence>